<evidence type="ECO:0000259" key="5">
    <source>
        <dbReference type="PROSITE" id="PS51883"/>
    </source>
</evidence>
<dbReference type="PROSITE" id="PS51710">
    <property type="entry name" value="G_OBG"/>
    <property type="match status" value="1"/>
</dbReference>
<organism evidence="6 7">
    <name type="scientific">Kwoniella newhampshirensis</name>
    <dbReference type="NCBI Taxonomy" id="1651941"/>
    <lineage>
        <taxon>Eukaryota</taxon>
        <taxon>Fungi</taxon>
        <taxon>Dikarya</taxon>
        <taxon>Basidiomycota</taxon>
        <taxon>Agaricomycotina</taxon>
        <taxon>Tremellomycetes</taxon>
        <taxon>Tremellales</taxon>
        <taxon>Cryptococcaceae</taxon>
        <taxon>Kwoniella</taxon>
    </lineage>
</organism>
<dbReference type="PRINTS" id="PR00326">
    <property type="entry name" value="GTP1OBG"/>
</dbReference>
<feature type="domain" description="Obg" evidence="5">
    <location>
        <begin position="69"/>
        <end position="288"/>
    </location>
</feature>
<dbReference type="PROSITE" id="PS51883">
    <property type="entry name" value="OBG"/>
    <property type="match status" value="1"/>
</dbReference>
<dbReference type="InterPro" id="IPR027417">
    <property type="entry name" value="P-loop_NTPase"/>
</dbReference>
<dbReference type="GeneID" id="92182406"/>
<dbReference type="CDD" id="cd01898">
    <property type="entry name" value="Obg"/>
    <property type="match status" value="1"/>
</dbReference>
<evidence type="ECO:0000313" key="7">
    <source>
        <dbReference type="Proteomes" id="UP001388673"/>
    </source>
</evidence>
<keyword evidence="2" id="KW-0342">GTP-binding</keyword>
<dbReference type="GO" id="GO:0042254">
    <property type="term" value="P:ribosome biogenesis"/>
    <property type="evidence" value="ECO:0007669"/>
    <property type="project" value="UniProtKB-UniRule"/>
</dbReference>
<dbReference type="Gene3D" id="2.70.210.12">
    <property type="entry name" value="GTP1/OBG domain"/>
    <property type="match status" value="1"/>
</dbReference>
<dbReference type="RefSeq" id="XP_066801700.1">
    <property type="nucleotide sequence ID" value="XM_066948241.1"/>
</dbReference>
<comment type="caution">
    <text evidence="6">The sequence shown here is derived from an EMBL/GenBank/DDBJ whole genome shotgun (WGS) entry which is preliminary data.</text>
</comment>
<feature type="region of interest" description="Disordered" evidence="3">
    <location>
        <begin position="374"/>
        <end position="396"/>
    </location>
</feature>
<dbReference type="InterPro" id="IPR006169">
    <property type="entry name" value="GTP1_OBG_dom"/>
</dbReference>
<dbReference type="Pfam" id="PF01018">
    <property type="entry name" value="GTP1_OBG"/>
    <property type="match status" value="1"/>
</dbReference>
<dbReference type="GO" id="GO:0003924">
    <property type="term" value="F:GTPase activity"/>
    <property type="evidence" value="ECO:0007669"/>
    <property type="project" value="InterPro"/>
</dbReference>
<name>A0AAW0YWL2_9TREE</name>
<dbReference type="SUPFAM" id="SSF52540">
    <property type="entry name" value="P-loop containing nucleoside triphosphate hydrolases"/>
    <property type="match status" value="1"/>
</dbReference>
<evidence type="ECO:0000256" key="3">
    <source>
        <dbReference type="SAM" id="MobiDB-lite"/>
    </source>
</evidence>
<evidence type="ECO:0000259" key="4">
    <source>
        <dbReference type="PROSITE" id="PS51710"/>
    </source>
</evidence>
<keyword evidence="1" id="KW-0547">Nucleotide-binding</keyword>
<reference evidence="6 7" key="1">
    <citation type="journal article" date="2024" name="bioRxiv">
        <title>Comparative genomics of Cryptococcus and Kwoniella reveals pathogenesis evolution and contrasting karyotype dynamics via intercentromeric recombination or chromosome fusion.</title>
        <authorList>
            <person name="Coelho M.A."/>
            <person name="David-Palma M."/>
            <person name="Shea T."/>
            <person name="Bowers K."/>
            <person name="McGinley-Smith S."/>
            <person name="Mohammad A.W."/>
            <person name="Gnirke A."/>
            <person name="Yurkov A.M."/>
            <person name="Nowrousian M."/>
            <person name="Sun S."/>
            <person name="Cuomo C.A."/>
            <person name="Heitman J."/>
        </authorList>
    </citation>
    <scope>NUCLEOTIDE SEQUENCE [LARGE SCALE GENOMIC DNA]</scope>
    <source>
        <strain evidence="6 7">CBS 13917</strain>
    </source>
</reference>
<sequence>MSGPITSRPLCTRCLRSGASSSVYSALLPSIRTYSSQPYDDHPEDFSDIAGELKRRKRKADAKRRQYGATFVDHALVTVRGGKGGSGAAALAASLRGPSSPCGGNGGPGGSIYVSTSSSLTSLSTLSKRLIGGQGSSGSGAFKHGRRGSDLLIKVPIGTIIRELVREGEEERTLREEGELNLDKEERRKRRWQKWFVTHPAAGGEVSNREYAEAESLMRREGRWVPKTPTFEESPPVSLDLSEPVKEPILLASGGSGGLGNPFFASPRLASRGALPPTQTFEFELKLLADVGLVGFPNAGKSTILRALTGRKAEVAGYQFTTLNPQIGVVRLWEDGTWGGGEGIEVVEETWVERERDEMARVLGEVIAPDSVPIPKLMGSSTSSNGNIDDYDKTHDTNTSGKVERIRFTLSDNPGLLPSASQNVGLGHSFLRSIERSPVLVYVLDLARPDPSDDLLTLKHELEAYKPGLSARAGVIVLNKGDGVEEDEGKERLESVKKVVGESGQVVVLSGKYGLGLERLVALLAERVANARLEGPVQLDEVPVHVAPEDEVRRPRKDWSRDDGVAFGLKRDRPDDDE</sequence>
<evidence type="ECO:0008006" key="8">
    <source>
        <dbReference type="Google" id="ProtNLM"/>
    </source>
</evidence>
<evidence type="ECO:0000256" key="2">
    <source>
        <dbReference type="ARBA" id="ARBA00023134"/>
    </source>
</evidence>
<dbReference type="Proteomes" id="UP001388673">
    <property type="component" value="Unassembled WGS sequence"/>
</dbReference>
<dbReference type="KEGG" id="kne:92182406"/>
<proteinExistence type="predicted"/>
<keyword evidence="7" id="KW-1185">Reference proteome</keyword>
<evidence type="ECO:0000256" key="1">
    <source>
        <dbReference type="ARBA" id="ARBA00022741"/>
    </source>
</evidence>
<dbReference type="EMBL" id="JBCAWK010000009">
    <property type="protein sequence ID" value="KAK8849812.1"/>
    <property type="molecule type" value="Genomic_DNA"/>
</dbReference>
<dbReference type="GO" id="GO:0005525">
    <property type="term" value="F:GTP binding"/>
    <property type="evidence" value="ECO:0007669"/>
    <property type="project" value="UniProtKB-KW"/>
</dbReference>
<feature type="region of interest" description="Disordered" evidence="3">
    <location>
        <begin position="551"/>
        <end position="578"/>
    </location>
</feature>
<protein>
    <recommendedName>
        <fullName evidence="8">GTPase</fullName>
    </recommendedName>
</protein>
<accession>A0AAW0YWL2</accession>
<dbReference type="InterPro" id="IPR006073">
    <property type="entry name" value="GTP-bd"/>
</dbReference>
<dbReference type="InterPro" id="IPR031167">
    <property type="entry name" value="G_OBG"/>
</dbReference>
<dbReference type="Pfam" id="PF01926">
    <property type="entry name" value="MMR_HSR1"/>
    <property type="match status" value="2"/>
</dbReference>
<dbReference type="AlphaFoldDB" id="A0AAW0YWL2"/>
<dbReference type="Gene3D" id="3.40.50.300">
    <property type="entry name" value="P-loop containing nucleotide triphosphate hydrolases"/>
    <property type="match status" value="1"/>
</dbReference>
<dbReference type="SUPFAM" id="SSF82051">
    <property type="entry name" value="Obg GTP-binding protein N-terminal domain"/>
    <property type="match status" value="1"/>
</dbReference>
<dbReference type="PANTHER" id="PTHR11702">
    <property type="entry name" value="DEVELOPMENTALLY REGULATED GTP-BINDING PROTEIN-RELATED"/>
    <property type="match status" value="1"/>
</dbReference>
<dbReference type="InterPro" id="IPR036726">
    <property type="entry name" value="GTP1_OBG_dom_sf"/>
</dbReference>
<dbReference type="InterPro" id="IPR045086">
    <property type="entry name" value="OBG_GTPase"/>
</dbReference>
<dbReference type="PANTHER" id="PTHR11702:SF31">
    <property type="entry name" value="MITOCHONDRIAL RIBOSOME-ASSOCIATED GTPASE 2"/>
    <property type="match status" value="1"/>
</dbReference>
<feature type="domain" description="OBG-type G" evidence="4">
    <location>
        <begin position="289"/>
        <end position="529"/>
    </location>
</feature>
<gene>
    <name evidence="6" type="ORF">IAR55_005148</name>
</gene>
<dbReference type="GO" id="GO:0005739">
    <property type="term" value="C:mitochondrion"/>
    <property type="evidence" value="ECO:0007669"/>
    <property type="project" value="TreeGrafter"/>
</dbReference>
<evidence type="ECO:0000313" key="6">
    <source>
        <dbReference type="EMBL" id="KAK8849812.1"/>
    </source>
</evidence>